<dbReference type="EMBL" id="CP034204">
    <property type="protein sequence ID" value="QBZ54898.1"/>
    <property type="molecule type" value="Genomic_DNA"/>
</dbReference>
<dbReference type="Proteomes" id="UP000294847">
    <property type="component" value="Chromosome 1"/>
</dbReference>
<sequence>MAPWDGRRGKMLLTSAKDEPYNEETLHAFAFTVARETTVANDSNKFWLSVDEEGCRWWMRQPMGDFESVEFVEAGYAATAEGYFLRYWISPEELELGDMTTGNFGSAPSNEEN</sequence>
<protein>
    <recommendedName>
        <fullName evidence="1">DUF7770 domain-containing protein</fullName>
    </recommendedName>
</protein>
<feature type="domain" description="DUF7770" evidence="1">
    <location>
        <begin position="5"/>
        <end position="104"/>
    </location>
</feature>
<evidence type="ECO:0000313" key="3">
    <source>
        <dbReference type="Proteomes" id="UP000294847"/>
    </source>
</evidence>
<accession>A0A4P7MXX0</accession>
<dbReference type="Pfam" id="PF24968">
    <property type="entry name" value="DUF7770"/>
    <property type="match status" value="1"/>
</dbReference>
<reference evidence="2 3" key="1">
    <citation type="journal article" date="2019" name="Mol. Biol. Evol.">
        <title>Blast fungal genomes show frequent chromosomal changes, gene gains and losses, and effector gene turnover.</title>
        <authorList>
            <person name="Gomez Luciano L.B."/>
            <person name="Jason Tsai I."/>
            <person name="Chuma I."/>
            <person name="Tosa Y."/>
            <person name="Chen Y.H."/>
            <person name="Li J.Y."/>
            <person name="Li M.Y."/>
            <person name="Jade Lu M.Y."/>
            <person name="Nakayashiki H."/>
            <person name="Li W.H."/>
        </authorList>
    </citation>
    <scope>NUCLEOTIDE SEQUENCE [LARGE SCALE GENOMIC DNA]</scope>
    <source>
        <strain evidence="2">MZ5-1-6</strain>
    </source>
</reference>
<dbReference type="AlphaFoldDB" id="A0A4P7MXX0"/>
<dbReference type="InterPro" id="IPR056672">
    <property type="entry name" value="DUF7770"/>
</dbReference>
<evidence type="ECO:0000313" key="2">
    <source>
        <dbReference type="EMBL" id="QBZ54898.1"/>
    </source>
</evidence>
<proteinExistence type="predicted"/>
<organism evidence="2 3">
    <name type="scientific">Pyricularia oryzae</name>
    <name type="common">Rice blast fungus</name>
    <name type="synonym">Magnaporthe oryzae</name>
    <dbReference type="NCBI Taxonomy" id="318829"/>
    <lineage>
        <taxon>Eukaryota</taxon>
        <taxon>Fungi</taxon>
        <taxon>Dikarya</taxon>
        <taxon>Ascomycota</taxon>
        <taxon>Pezizomycotina</taxon>
        <taxon>Sordariomycetes</taxon>
        <taxon>Sordariomycetidae</taxon>
        <taxon>Magnaporthales</taxon>
        <taxon>Pyriculariaceae</taxon>
        <taxon>Pyricularia</taxon>
    </lineage>
</organism>
<gene>
    <name evidence="2" type="ORF">PoMZ_10610</name>
</gene>
<name>A0A4P7MXX0_PYROR</name>
<evidence type="ECO:0000259" key="1">
    <source>
        <dbReference type="Pfam" id="PF24968"/>
    </source>
</evidence>